<reference evidence="1" key="1">
    <citation type="submission" date="2023-03" db="EMBL/GenBank/DDBJ databases">
        <title>Massive genome expansion in bonnet fungi (Mycena s.s.) driven by repeated elements and novel gene families across ecological guilds.</title>
        <authorList>
            <consortium name="Lawrence Berkeley National Laboratory"/>
            <person name="Harder C.B."/>
            <person name="Miyauchi S."/>
            <person name="Viragh M."/>
            <person name="Kuo A."/>
            <person name="Thoen E."/>
            <person name="Andreopoulos B."/>
            <person name="Lu D."/>
            <person name="Skrede I."/>
            <person name="Drula E."/>
            <person name="Henrissat B."/>
            <person name="Morin E."/>
            <person name="Kohler A."/>
            <person name="Barry K."/>
            <person name="LaButti K."/>
            <person name="Morin E."/>
            <person name="Salamov A."/>
            <person name="Lipzen A."/>
            <person name="Mereny Z."/>
            <person name="Hegedus B."/>
            <person name="Baldrian P."/>
            <person name="Stursova M."/>
            <person name="Weitz H."/>
            <person name="Taylor A."/>
            <person name="Grigoriev I.V."/>
            <person name="Nagy L.G."/>
            <person name="Martin F."/>
            <person name="Kauserud H."/>
        </authorList>
    </citation>
    <scope>NUCLEOTIDE SEQUENCE</scope>
    <source>
        <strain evidence="1">CBHHK002</strain>
    </source>
</reference>
<dbReference type="AlphaFoldDB" id="A0AAD7EIH9"/>
<organism evidence="1 2">
    <name type="scientific">Mycena albidolilacea</name>
    <dbReference type="NCBI Taxonomy" id="1033008"/>
    <lineage>
        <taxon>Eukaryota</taxon>
        <taxon>Fungi</taxon>
        <taxon>Dikarya</taxon>
        <taxon>Basidiomycota</taxon>
        <taxon>Agaricomycotina</taxon>
        <taxon>Agaricomycetes</taxon>
        <taxon>Agaricomycetidae</taxon>
        <taxon>Agaricales</taxon>
        <taxon>Marasmiineae</taxon>
        <taxon>Mycenaceae</taxon>
        <taxon>Mycena</taxon>
    </lineage>
</organism>
<proteinExistence type="predicted"/>
<name>A0AAD7EIH9_9AGAR</name>
<sequence>MEVTEVLEVLNVESNHKHSGHVWLLNPWHFTNRRKTTKNQDIHTTGNVVEVLEVSNVGSNQLQASCTQKRDIHAMRVSRYTTRGVGDQPIATHKLMYMKGAAQIKFYCDRGDGGSDETGRQAHGCTQAGKQHLNLRDSRGVGGSGGVGGEKAAEMLEVDQFHIAGEADTESKQFKPEDI</sequence>
<dbReference type="EMBL" id="JARIHO010000046">
    <property type="protein sequence ID" value="KAJ7323672.1"/>
    <property type="molecule type" value="Genomic_DNA"/>
</dbReference>
<evidence type="ECO:0000313" key="2">
    <source>
        <dbReference type="Proteomes" id="UP001218218"/>
    </source>
</evidence>
<evidence type="ECO:0000313" key="1">
    <source>
        <dbReference type="EMBL" id="KAJ7323672.1"/>
    </source>
</evidence>
<dbReference type="Proteomes" id="UP001218218">
    <property type="component" value="Unassembled WGS sequence"/>
</dbReference>
<protein>
    <submittedName>
        <fullName evidence="1">Uncharacterized protein</fullName>
    </submittedName>
</protein>
<comment type="caution">
    <text evidence="1">The sequence shown here is derived from an EMBL/GenBank/DDBJ whole genome shotgun (WGS) entry which is preliminary data.</text>
</comment>
<keyword evidence="2" id="KW-1185">Reference proteome</keyword>
<gene>
    <name evidence="1" type="ORF">DFH08DRAFT_817708</name>
</gene>
<accession>A0AAD7EIH9</accession>